<protein>
    <recommendedName>
        <fullName evidence="3">N-acetylglucosamine kinase</fullName>
    </recommendedName>
</protein>
<reference evidence="1 2" key="1">
    <citation type="submission" date="2007-01" db="EMBL/GenBank/DDBJ databases">
        <authorList>
            <person name="Haygood M."/>
            <person name="Podell S."/>
            <person name="Anderson C."/>
            <person name="Hopkinson B."/>
            <person name="Roe K."/>
            <person name="Barbeau K."/>
            <person name="Gaasterland T."/>
            <person name="Ferriera S."/>
            <person name="Johnson J."/>
            <person name="Kravitz S."/>
            <person name="Beeson K."/>
            <person name="Sutton G."/>
            <person name="Rogers Y.-H."/>
            <person name="Friedman R."/>
            <person name="Frazier M."/>
            <person name="Venter J.C."/>
        </authorList>
    </citation>
    <scope>NUCLEOTIDE SEQUENCE [LARGE SCALE GENOMIC DNA]</scope>
    <source>
        <strain evidence="1 2">ATCC 23134</strain>
    </source>
</reference>
<proteinExistence type="predicted"/>
<dbReference type="PANTHER" id="PTHR43190">
    <property type="entry name" value="N-ACETYL-D-GLUCOSAMINE KINASE"/>
    <property type="match status" value="1"/>
</dbReference>
<gene>
    <name evidence="1" type="ORF">M23134_03255</name>
</gene>
<organism evidence="1 2">
    <name type="scientific">Microscilla marina ATCC 23134</name>
    <dbReference type="NCBI Taxonomy" id="313606"/>
    <lineage>
        <taxon>Bacteria</taxon>
        <taxon>Pseudomonadati</taxon>
        <taxon>Bacteroidota</taxon>
        <taxon>Cytophagia</taxon>
        <taxon>Cytophagales</taxon>
        <taxon>Microscillaceae</taxon>
        <taxon>Microscilla</taxon>
    </lineage>
</organism>
<dbReference type="EMBL" id="AAWS01000006">
    <property type="protein sequence ID" value="EAY30617.1"/>
    <property type="molecule type" value="Genomic_DNA"/>
</dbReference>
<dbReference type="InterPro" id="IPR043129">
    <property type="entry name" value="ATPase_NBD"/>
</dbReference>
<name>A1ZGK0_MICM2</name>
<dbReference type="PANTHER" id="PTHR43190:SF3">
    <property type="entry name" value="N-ACETYL-D-GLUCOSAMINE KINASE"/>
    <property type="match status" value="1"/>
</dbReference>
<comment type="caution">
    <text evidence="1">The sequence shown here is derived from an EMBL/GenBank/DDBJ whole genome shotgun (WGS) entry which is preliminary data.</text>
</comment>
<dbReference type="SUPFAM" id="SSF53067">
    <property type="entry name" value="Actin-like ATPase domain"/>
    <property type="match status" value="2"/>
</dbReference>
<evidence type="ECO:0000313" key="1">
    <source>
        <dbReference type="EMBL" id="EAY30617.1"/>
    </source>
</evidence>
<sequence>MILIADSGSTKTDWRVIDTDKKISQMQSKGFNPNYDSGDFINSVQHQILPKLPATIRQVHFYGAGCSTETNYAIAQKVLSSLFPKSSISVYHDMLAAARALCGHQAGIACILGTGSNASLYDGAQISQQAINLGYLLGDEGSGYHLGKILLTHFLYGALPIELTQKFAKRYPKVTRDEVLENLYHKPYPNRYVASFTKFLFDYQKQPTIYKLIYDCFAVFFDKHVLTLKDAQQHRVHFVGSIAFYFSNILRQVANDKNIHVGNVLETPIAGLTLYHEEQL</sequence>
<evidence type="ECO:0000313" key="2">
    <source>
        <dbReference type="Proteomes" id="UP000004095"/>
    </source>
</evidence>
<dbReference type="eggNOG" id="COG2971">
    <property type="taxonomic scope" value="Bacteria"/>
</dbReference>
<dbReference type="RefSeq" id="WP_002694922.1">
    <property type="nucleotide sequence ID" value="NZ_AAWS01000006.1"/>
</dbReference>
<dbReference type="OrthoDB" id="871343at2"/>
<dbReference type="InterPro" id="IPR052519">
    <property type="entry name" value="Euk-type_GlcNAc_Kinase"/>
</dbReference>
<dbReference type="AlphaFoldDB" id="A1ZGK0"/>
<accession>A1ZGK0</accession>
<keyword evidence="2" id="KW-1185">Reference proteome</keyword>
<evidence type="ECO:0008006" key="3">
    <source>
        <dbReference type="Google" id="ProtNLM"/>
    </source>
</evidence>
<dbReference type="Gene3D" id="3.30.420.40">
    <property type="match status" value="2"/>
</dbReference>
<dbReference type="CDD" id="cd24079">
    <property type="entry name" value="ASKHA_NBD_PG1100-like"/>
    <property type="match status" value="1"/>
</dbReference>
<dbReference type="Gene3D" id="1.10.720.160">
    <property type="match status" value="1"/>
</dbReference>
<dbReference type="Proteomes" id="UP000004095">
    <property type="component" value="Unassembled WGS sequence"/>
</dbReference>